<dbReference type="EMBL" id="GBRH01217833">
    <property type="protein sequence ID" value="JAD80062.1"/>
    <property type="molecule type" value="Transcribed_RNA"/>
</dbReference>
<dbReference type="AlphaFoldDB" id="A0A0A9D8K1"/>
<reference evidence="1" key="2">
    <citation type="journal article" date="2015" name="Data Brief">
        <title>Shoot transcriptome of the giant reed, Arundo donax.</title>
        <authorList>
            <person name="Barrero R.A."/>
            <person name="Guerrero F.D."/>
            <person name="Moolhuijzen P."/>
            <person name="Goolsby J.A."/>
            <person name="Tidwell J."/>
            <person name="Bellgard S.E."/>
            <person name="Bellgard M.I."/>
        </authorList>
    </citation>
    <scope>NUCLEOTIDE SEQUENCE</scope>
    <source>
        <tissue evidence="1">Shoot tissue taken approximately 20 cm above the soil surface</tissue>
    </source>
</reference>
<proteinExistence type="predicted"/>
<protein>
    <submittedName>
        <fullName evidence="1">Uncharacterized protein</fullName>
    </submittedName>
</protein>
<evidence type="ECO:0000313" key="1">
    <source>
        <dbReference type="EMBL" id="JAD80062.1"/>
    </source>
</evidence>
<name>A0A0A9D8K1_ARUDO</name>
<accession>A0A0A9D8K1</accession>
<organism evidence="1">
    <name type="scientific">Arundo donax</name>
    <name type="common">Giant reed</name>
    <name type="synonym">Donax arundinaceus</name>
    <dbReference type="NCBI Taxonomy" id="35708"/>
    <lineage>
        <taxon>Eukaryota</taxon>
        <taxon>Viridiplantae</taxon>
        <taxon>Streptophyta</taxon>
        <taxon>Embryophyta</taxon>
        <taxon>Tracheophyta</taxon>
        <taxon>Spermatophyta</taxon>
        <taxon>Magnoliopsida</taxon>
        <taxon>Liliopsida</taxon>
        <taxon>Poales</taxon>
        <taxon>Poaceae</taxon>
        <taxon>PACMAD clade</taxon>
        <taxon>Arundinoideae</taxon>
        <taxon>Arundineae</taxon>
        <taxon>Arundo</taxon>
    </lineage>
</organism>
<reference evidence="1" key="1">
    <citation type="submission" date="2014-09" db="EMBL/GenBank/DDBJ databases">
        <authorList>
            <person name="Magalhaes I.L.F."/>
            <person name="Oliveira U."/>
            <person name="Santos F.R."/>
            <person name="Vidigal T.H.D.A."/>
            <person name="Brescovit A.D."/>
            <person name="Santos A.J."/>
        </authorList>
    </citation>
    <scope>NUCLEOTIDE SEQUENCE</scope>
    <source>
        <tissue evidence="1">Shoot tissue taken approximately 20 cm above the soil surface</tissue>
    </source>
</reference>
<sequence length="52" mass="5988">MAPGLHRQQPPNEDEVLLGTKDKMLIHPSYSLQYFVAASYYFSLGYPQRLLC</sequence>